<dbReference type="InterPro" id="IPR021660">
    <property type="entry name" value="DUF3253"/>
</dbReference>
<dbReference type="SUPFAM" id="SSF46785">
    <property type="entry name" value="Winged helix' DNA-binding domain"/>
    <property type="match status" value="1"/>
</dbReference>
<gene>
    <name evidence="2" type="ORF">BJP25_24965</name>
</gene>
<protein>
    <submittedName>
        <fullName evidence="2">S-adenosylmethionine tRNA ribosyltransferase</fullName>
    </submittedName>
</protein>
<dbReference type="InterPro" id="IPR036388">
    <property type="entry name" value="WH-like_DNA-bd_sf"/>
</dbReference>
<name>A0A1Q9LIC3_9PSEU</name>
<sequence>MADPTPERIAEVLRARLARGTSACPSEIARALRPRGWRPLMDPVREVAARLAERGELEVTQRGEPVDPARARGPVRYRRAKPGGGPPG</sequence>
<feature type="compositionally biased region" description="Basic and acidic residues" evidence="1">
    <location>
        <begin position="58"/>
        <end position="70"/>
    </location>
</feature>
<accession>A0A1Q9LIC3</accession>
<evidence type="ECO:0000256" key="1">
    <source>
        <dbReference type="SAM" id="MobiDB-lite"/>
    </source>
</evidence>
<dbReference type="Gene3D" id="1.10.10.10">
    <property type="entry name" value="Winged helix-like DNA-binding domain superfamily/Winged helix DNA-binding domain"/>
    <property type="match status" value="1"/>
</dbReference>
<dbReference type="EMBL" id="MKQR01000019">
    <property type="protein sequence ID" value="OLR91776.1"/>
    <property type="molecule type" value="Genomic_DNA"/>
</dbReference>
<dbReference type="AlphaFoldDB" id="A0A1Q9LIC3"/>
<keyword evidence="2" id="KW-0808">Transferase</keyword>
<proteinExistence type="predicted"/>
<organism evidence="2 3">
    <name type="scientific">Actinokineospora bangkokensis</name>
    <dbReference type="NCBI Taxonomy" id="1193682"/>
    <lineage>
        <taxon>Bacteria</taxon>
        <taxon>Bacillati</taxon>
        <taxon>Actinomycetota</taxon>
        <taxon>Actinomycetes</taxon>
        <taxon>Pseudonocardiales</taxon>
        <taxon>Pseudonocardiaceae</taxon>
        <taxon>Actinokineospora</taxon>
    </lineage>
</organism>
<evidence type="ECO:0000313" key="3">
    <source>
        <dbReference type="Proteomes" id="UP000186040"/>
    </source>
</evidence>
<feature type="region of interest" description="Disordered" evidence="1">
    <location>
        <begin position="58"/>
        <end position="88"/>
    </location>
</feature>
<dbReference type="Pfam" id="PF11625">
    <property type="entry name" value="DUF3253"/>
    <property type="match status" value="1"/>
</dbReference>
<keyword evidence="3" id="KW-1185">Reference proteome</keyword>
<evidence type="ECO:0000313" key="2">
    <source>
        <dbReference type="EMBL" id="OLR91776.1"/>
    </source>
</evidence>
<dbReference type="InterPro" id="IPR036390">
    <property type="entry name" value="WH_DNA-bd_sf"/>
</dbReference>
<reference evidence="2 3" key="1">
    <citation type="submission" date="2016-10" db="EMBL/GenBank/DDBJ databases">
        <title>The Draft Genome Sequence of Actinokineospora bangkokensis 44EHWT reveals the biosynthetic pathway of antifungal compounds Thailandins with unusual extender unit butylmalonyl-CoA.</title>
        <authorList>
            <person name="Greule A."/>
            <person name="Intra B."/>
            <person name="Flemming S."/>
            <person name="Rommel M.G."/>
            <person name="Panbangred W."/>
            <person name="Bechthold A."/>
        </authorList>
    </citation>
    <scope>NUCLEOTIDE SEQUENCE [LARGE SCALE GENOMIC DNA]</scope>
    <source>
        <strain evidence="2 3">44EHW</strain>
    </source>
</reference>
<dbReference type="STRING" id="1193682.BJP25_24965"/>
<comment type="caution">
    <text evidence="2">The sequence shown here is derived from an EMBL/GenBank/DDBJ whole genome shotgun (WGS) entry which is preliminary data.</text>
</comment>
<dbReference type="RefSeq" id="WP_075976494.1">
    <property type="nucleotide sequence ID" value="NZ_MKQR01000019.1"/>
</dbReference>
<dbReference type="Proteomes" id="UP000186040">
    <property type="component" value="Unassembled WGS sequence"/>
</dbReference>
<dbReference type="OrthoDB" id="34459at2"/>
<dbReference type="GO" id="GO:0016740">
    <property type="term" value="F:transferase activity"/>
    <property type="evidence" value="ECO:0007669"/>
    <property type="project" value="UniProtKB-KW"/>
</dbReference>